<evidence type="ECO:0000256" key="1">
    <source>
        <dbReference type="ARBA" id="ARBA00008779"/>
    </source>
</evidence>
<name>A0A7S2UTU7_9STRA</name>
<dbReference type="InterPro" id="IPR000917">
    <property type="entry name" value="Sulfatase_N"/>
</dbReference>
<dbReference type="AlphaFoldDB" id="A0A7S2UTU7"/>
<evidence type="ECO:0000259" key="2">
    <source>
        <dbReference type="Pfam" id="PF00884"/>
    </source>
</evidence>
<feature type="domain" description="Sulfatase N-terminal" evidence="2">
    <location>
        <begin position="1"/>
        <end position="414"/>
    </location>
</feature>
<proteinExistence type="inferred from homology"/>
<dbReference type="InterPro" id="IPR050738">
    <property type="entry name" value="Sulfatase"/>
</dbReference>
<dbReference type="EMBL" id="HBHQ01029568">
    <property type="protein sequence ID" value="CAD9828231.1"/>
    <property type="molecule type" value="Transcribed_RNA"/>
</dbReference>
<organism evidence="3">
    <name type="scientific">Attheya septentrionalis</name>
    <dbReference type="NCBI Taxonomy" id="420275"/>
    <lineage>
        <taxon>Eukaryota</taxon>
        <taxon>Sar</taxon>
        <taxon>Stramenopiles</taxon>
        <taxon>Ochrophyta</taxon>
        <taxon>Bacillariophyta</taxon>
        <taxon>Coscinodiscophyceae</taxon>
        <taxon>Chaetocerotophycidae</taxon>
        <taxon>Chaetocerotales</taxon>
        <taxon>Attheyaceae</taxon>
        <taxon>Attheya</taxon>
    </lineage>
</organism>
<gene>
    <name evidence="3" type="ORF">ASEP1449_LOCUS20066</name>
</gene>
<dbReference type="PANTHER" id="PTHR42693">
    <property type="entry name" value="ARYLSULFATASE FAMILY MEMBER"/>
    <property type="match status" value="1"/>
</dbReference>
<dbReference type="Pfam" id="PF00884">
    <property type="entry name" value="Sulfatase"/>
    <property type="match status" value="1"/>
</dbReference>
<protein>
    <recommendedName>
        <fullName evidence="2">Sulfatase N-terminal domain-containing protein</fullName>
    </recommendedName>
</protein>
<sequence length="532" mass="60509">MADDLGFSDIGCFGSEIETPHLDALGQSGLRMSAMYNCARCCPSRASLLTGVYPHQAGIGHMASNDSEVGGSAYQGYLRESIPTVAEVFKEGGYQTIMLGKWHVGGEYPPHLIPEHAGDPQHPMPVQRGFDQHYGTLGGAGSYYDPPSLVQDETLLPSTPDDYYYTDAINDRACEAIRQASSNTEENKPFFMYVAHLCPHWPLHAPPEVIKKYRGRYKAGWDHLRGERFQSLKRLGMLQPTWECSPRHEKVPSWDDAPNKDWEDARMATYAAMIDVMDQGIGRIIQTLKDVNEFDNTIIIFLSDNGGCAEFLKEDNVGAWCENYATVASDGTQTVVGNDPNRMPGGRDSFMSYDLPWANVSNSPFRLFKSWVHEGGIATPFLVHYPNHISNPGRIHHSPWIMLDIMATCLDLCHIPYPLTWKGTTIPPLEGKSFASVFQDNDIERPEPMFWEHQGNCAVRLRRWKLVKNHGHDWELFNMDEDRTELHNLATEEPERVQEMITLWKEWAARCGVKEWPLYPDEEDWSNRPWDW</sequence>
<dbReference type="PANTHER" id="PTHR42693:SF33">
    <property type="entry name" value="ARYLSULFATASE"/>
    <property type="match status" value="1"/>
</dbReference>
<dbReference type="GO" id="GO:0004065">
    <property type="term" value="F:arylsulfatase activity"/>
    <property type="evidence" value="ECO:0007669"/>
    <property type="project" value="TreeGrafter"/>
</dbReference>
<accession>A0A7S2UTU7</accession>
<dbReference type="FunFam" id="3.40.720.10:FF:000047">
    <property type="entry name" value="Arylsulfatase"/>
    <property type="match status" value="1"/>
</dbReference>
<dbReference type="CDD" id="cd16025">
    <property type="entry name" value="PAS_like"/>
    <property type="match status" value="1"/>
</dbReference>
<dbReference type="SUPFAM" id="SSF53649">
    <property type="entry name" value="Alkaline phosphatase-like"/>
    <property type="match status" value="1"/>
</dbReference>
<dbReference type="Gene3D" id="3.40.720.10">
    <property type="entry name" value="Alkaline Phosphatase, subunit A"/>
    <property type="match status" value="1"/>
</dbReference>
<dbReference type="Gene3D" id="3.30.1120.10">
    <property type="match status" value="1"/>
</dbReference>
<reference evidence="3" key="1">
    <citation type="submission" date="2021-01" db="EMBL/GenBank/DDBJ databases">
        <authorList>
            <person name="Corre E."/>
            <person name="Pelletier E."/>
            <person name="Niang G."/>
            <person name="Scheremetjew M."/>
            <person name="Finn R."/>
            <person name="Kale V."/>
            <person name="Holt S."/>
            <person name="Cochrane G."/>
            <person name="Meng A."/>
            <person name="Brown T."/>
            <person name="Cohen L."/>
        </authorList>
    </citation>
    <scope>NUCLEOTIDE SEQUENCE</scope>
    <source>
        <strain evidence="3">CCMP2084</strain>
    </source>
</reference>
<dbReference type="InterPro" id="IPR017850">
    <property type="entry name" value="Alkaline_phosphatase_core_sf"/>
</dbReference>
<evidence type="ECO:0000313" key="3">
    <source>
        <dbReference type="EMBL" id="CAD9828231.1"/>
    </source>
</evidence>
<comment type="similarity">
    <text evidence="1">Belongs to the sulfatase family.</text>
</comment>